<keyword evidence="1" id="KW-0812">Transmembrane</keyword>
<name>A0A3B1D3X4_9ZZZZ</name>
<reference evidence="2" key="1">
    <citation type="submission" date="2018-06" db="EMBL/GenBank/DDBJ databases">
        <authorList>
            <person name="Zhirakovskaya E."/>
        </authorList>
    </citation>
    <scope>NUCLEOTIDE SEQUENCE</scope>
</reference>
<feature type="transmembrane region" description="Helical" evidence="1">
    <location>
        <begin position="343"/>
        <end position="365"/>
    </location>
</feature>
<dbReference type="Pfam" id="PF11104">
    <property type="entry name" value="PilM_2"/>
    <property type="match status" value="1"/>
</dbReference>
<dbReference type="PANTHER" id="PTHR32432:SF3">
    <property type="entry name" value="ETHANOLAMINE UTILIZATION PROTEIN EUTJ"/>
    <property type="match status" value="1"/>
</dbReference>
<dbReference type="AlphaFoldDB" id="A0A3B1D3X4"/>
<dbReference type="SUPFAM" id="SSF53067">
    <property type="entry name" value="Actin-like ATPase domain"/>
    <property type="match status" value="1"/>
</dbReference>
<accession>A0A3B1D3X4</accession>
<dbReference type="InterPro" id="IPR005883">
    <property type="entry name" value="PilM"/>
</dbReference>
<dbReference type="InterPro" id="IPR050696">
    <property type="entry name" value="FtsA/MreB"/>
</dbReference>
<feature type="non-terminal residue" evidence="2">
    <location>
        <position position="381"/>
    </location>
</feature>
<proteinExistence type="predicted"/>
<dbReference type="InterPro" id="IPR043129">
    <property type="entry name" value="ATPase_NBD"/>
</dbReference>
<dbReference type="Gene3D" id="3.30.420.40">
    <property type="match status" value="2"/>
</dbReference>
<dbReference type="Gene3D" id="3.30.1490.300">
    <property type="match status" value="1"/>
</dbReference>
<dbReference type="EMBL" id="UOGJ01000052">
    <property type="protein sequence ID" value="VAX35442.1"/>
    <property type="molecule type" value="Genomic_DNA"/>
</dbReference>
<organism evidence="2">
    <name type="scientific">hydrothermal vent metagenome</name>
    <dbReference type="NCBI Taxonomy" id="652676"/>
    <lineage>
        <taxon>unclassified sequences</taxon>
        <taxon>metagenomes</taxon>
        <taxon>ecological metagenomes</taxon>
    </lineage>
</organism>
<keyword evidence="1" id="KW-0472">Membrane</keyword>
<sequence length="381" mass="42576">MSEENTKLGIFWGETSLCCVETLASQAEKIFQIPFQSKTISSMEGEINFLLEDVDSIQKTFQQNNIDSSNINLSLPTKDIIFRSFVIPWMQSNEVESVVKFESVKYIPFSLDDLVYTYHSLSVIEDGVRRIRVIFVAIKKKILEGYINALNQINLSAITAEPAALSLIRVLVFKGVIPQDQTVALIEQEGDMGMIIVVVQGIPQFVREFPLNPNLSDQKQVGGDLIELQRKKFINEIRISLDYFNRQNSQLQIKKIILLDLASSEDAFKILEEDFAVPVVAIDNQMIFGLQEGKESGFVSAYGAGVIGSVDFPVEFNFIQGDISSSGSPKAFIEKSVNYKSTIMMTGGILILLIGAFFLSNSLLIKDRKAIEVLRQELGAF</sequence>
<dbReference type="PANTHER" id="PTHR32432">
    <property type="entry name" value="CELL DIVISION PROTEIN FTSA-RELATED"/>
    <property type="match status" value="1"/>
</dbReference>
<evidence type="ECO:0008006" key="3">
    <source>
        <dbReference type="Google" id="ProtNLM"/>
    </source>
</evidence>
<protein>
    <recommendedName>
        <fullName evidence="3">SHS2 domain-containing protein</fullName>
    </recommendedName>
</protein>
<evidence type="ECO:0000313" key="2">
    <source>
        <dbReference type="EMBL" id="VAX35442.1"/>
    </source>
</evidence>
<gene>
    <name evidence="2" type="ORF">MNBD_UNCLBAC01-1954</name>
</gene>
<keyword evidence="1" id="KW-1133">Transmembrane helix</keyword>
<evidence type="ECO:0000256" key="1">
    <source>
        <dbReference type="SAM" id="Phobius"/>
    </source>
</evidence>